<evidence type="ECO:0000313" key="2">
    <source>
        <dbReference type="EMBL" id="OXM50023.1"/>
    </source>
</evidence>
<evidence type="ECO:0000313" key="3">
    <source>
        <dbReference type="Proteomes" id="UP000215223"/>
    </source>
</evidence>
<organism evidence="2 3">
    <name type="scientific">Amycolatopsis thailandensis</name>
    <dbReference type="NCBI Taxonomy" id="589330"/>
    <lineage>
        <taxon>Bacteria</taxon>
        <taxon>Bacillati</taxon>
        <taxon>Actinomycetota</taxon>
        <taxon>Actinomycetes</taxon>
        <taxon>Pseudonocardiales</taxon>
        <taxon>Pseudonocardiaceae</taxon>
        <taxon>Amycolatopsis</taxon>
    </lineage>
</organism>
<name>A0A229RTL3_9PSEU</name>
<reference evidence="2 3" key="1">
    <citation type="submission" date="2017-07" db="EMBL/GenBank/DDBJ databases">
        <title>Amycolatopsis thailandensis Genome sequencing and assembly.</title>
        <authorList>
            <person name="Kaur N."/>
            <person name="Mayilraj S."/>
        </authorList>
    </citation>
    <scope>NUCLEOTIDE SEQUENCE [LARGE SCALE GENOMIC DNA]</scope>
    <source>
        <strain evidence="2 3">JCM 16380</strain>
    </source>
</reference>
<dbReference type="Proteomes" id="UP000215223">
    <property type="component" value="Unassembled WGS sequence"/>
</dbReference>
<proteinExistence type="predicted"/>
<keyword evidence="3" id="KW-1185">Reference proteome</keyword>
<dbReference type="AlphaFoldDB" id="A0A229RTL3"/>
<gene>
    <name evidence="2" type="ORF">CFP71_29240</name>
</gene>
<feature type="region of interest" description="Disordered" evidence="1">
    <location>
        <begin position="68"/>
        <end position="89"/>
    </location>
</feature>
<dbReference type="EMBL" id="NMQT01000104">
    <property type="protein sequence ID" value="OXM50023.1"/>
    <property type="molecule type" value="Genomic_DNA"/>
</dbReference>
<protein>
    <submittedName>
        <fullName evidence="2">Uncharacterized protein</fullName>
    </submittedName>
</protein>
<dbReference type="OrthoDB" id="3620571at2"/>
<comment type="caution">
    <text evidence="2">The sequence shown here is derived from an EMBL/GenBank/DDBJ whole genome shotgun (WGS) entry which is preliminary data.</text>
</comment>
<evidence type="ECO:0000256" key="1">
    <source>
        <dbReference type="SAM" id="MobiDB-lite"/>
    </source>
</evidence>
<accession>A0A229RTL3</accession>
<sequence length="89" mass="9957">MRPGFGTRTGAAPRDIRSILEAGGRIRVLVLDPTDEAIVEIADRRISQSHGQGRTRQRIPATLDERRRCSQWNRRNGRGTPWPLSPAGD</sequence>